<sequence>MKWFRRKRSQLRERFAPLTEIWWVKIANGRKWLMVEVWLGWGGAPRRAEAELDETQKSTICWLVSVVLVPPRRLFFRDQITGREGTWLLEQPSSSCSSTVRILRFVCRYLPILYTALVRKRPDQRSSRYPILAPPTVRLLQPLVQMVLSLQPLLFKPDLEIAVRCLLVWPIRSFIIFETAQILQQSAGSQYSASCDGAIGVYLELHVAMIRIDGCKG</sequence>
<evidence type="ECO:0000313" key="2">
    <source>
        <dbReference type="Proteomes" id="UP000800094"/>
    </source>
</evidence>
<reference evidence="1" key="1">
    <citation type="journal article" date="2020" name="Stud. Mycol.">
        <title>101 Dothideomycetes genomes: a test case for predicting lifestyles and emergence of pathogens.</title>
        <authorList>
            <person name="Haridas S."/>
            <person name="Albert R."/>
            <person name="Binder M."/>
            <person name="Bloem J."/>
            <person name="Labutti K."/>
            <person name="Salamov A."/>
            <person name="Andreopoulos B."/>
            <person name="Baker S."/>
            <person name="Barry K."/>
            <person name="Bills G."/>
            <person name="Bluhm B."/>
            <person name="Cannon C."/>
            <person name="Castanera R."/>
            <person name="Culley D."/>
            <person name="Daum C."/>
            <person name="Ezra D."/>
            <person name="Gonzalez J."/>
            <person name="Henrissat B."/>
            <person name="Kuo A."/>
            <person name="Liang C."/>
            <person name="Lipzen A."/>
            <person name="Lutzoni F."/>
            <person name="Magnuson J."/>
            <person name="Mondo S."/>
            <person name="Nolan M."/>
            <person name="Ohm R."/>
            <person name="Pangilinan J."/>
            <person name="Park H.-J."/>
            <person name="Ramirez L."/>
            <person name="Alfaro M."/>
            <person name="Sun H."/>
            <person name="Tritt A."/>
            <person name="Yoshinaga Y."/>
            <person name="Zwiers L.-H."/>
            <person name="Turgeon B."/>
            <person name="Goodwin S."/>
            <person name="Spatafora J."/>
            <person name="Crous P."/>
            <person name="Grigoriev I."/>
        </authorList>
    </citation>
    <scope>NUCLEOTIDE SEQUENCE</scope>
    <source>
        <strain evidence="1">CBS 122368</strain>
    </source>
</reference>
<dbReference type="AlphaFoldDB" id="A0A6A6IDX3"/>
<dbReference type="EMBL" id="ML987197">
    <property type="protein sequence ID" value="KAF2247770.1"/>
    <property type="molecule type" value="Genomic_DNA"/>
</dbReference>
<organism evidence="1 2">
    <name type="scientific">Trematosphaeria pertusa</name>
    <dbReference type="NCBI Taxonomy" id="390896"/>
    <lineage>
        <taxon>Eukaryota</taxon>
        <taxon>Fungi</taxon>
        <taxon>Dikarya</taxon>
        <taxon>Ascomycota</taxon>
        <taxon>Pezizomycotina</taxon>
        <taxon>Dothideomycetes</taxon>
        <taxon>Pleosporomycetidae</taxon>
        <taxon>Pleosporales</taxon>
        <taxon>Massarineae</taxon>
        <taxon>Trematosphaeriaceae</taxon>
        <taxon>Trematosphaeria</taxon>
    </lineage>
</organism>
<dbReference type="Proteomes" id="UP000800094">
    <property type="component" value="Unassembled WGS sequence"/>
</dbReference>
<evidence type="ECO:0000313" key="1">
    <source>
        <dbReference type="EMBL" id="KAF2247770.1"/>
    </source>
</evidence>
<dbReference type="RefSeq" id="XP_033682774.1">
    <property type="nucleotide sequence ID" value="XM_033822497.1"/>
</dbReference>
<proteinExistence type="predicted"/>
<accession>A0A6A6IDX3</accession>
<dbReference type="GeneID" id="54575827"/>
<gene>
    <name evidence="1" type="ORF">BU26DRAFT_353269</name>
</gene>
<name>A0A6A6IDX3_9PLEO</name>
<keyword evidence="2" id="KW-1185">Reference proteome</keyword>
<protein>
    <submittedName>
        <fullName evidence="1">Uncharacterized protein</fullName>
    </submittedName>
</protein>